<feature type="non-terminal residue" evidence="10">
    <location>
        <position position="131"/>
    </location>
</feature>
<keyword evidence="6" id="KW-0408">Iron</keyword>
<dbReference type="PRINTS" id="PR00789">
    <property type="entry name" value="OSIALOPTASE"/>
</dbReference>
<evidence type="ECO:0000256" key="6">
    <source>
        <dbReference type="ARBA" id="ARBA00023004"/>
    </source>
</evidence>
<evidence type="ECO:0000259" key="9">
    <source>
        <dbReference type="Pfam" id="PF00814"/>
    </source>
</evidence>
<protein>
    <recommendedName>
        <fullName evidence="1">N(6)-L-threonylcarbamoyladenine synthase</fullName>
        <ecNumber evidence="1">2.3.1.234</ecNumber>
    </recommendedName>
</protein>
<evidence type="ECO:0000313" key="11">
    <source>
        <dbReference type="Proteomes" id="UP000678393"/>
    </source>
</evidence>
<comment type="caution">
    <text evidence="10">The sequence shown here is derived from an EMBL/GenBank/DDBJ whole genome shotgun (WGS) entry which is preliminary data.</text>
</comment>
<dbReference type="EMBL" id="CAJHNH020000260">
    <property type="protein sequence ID" value="CAG5116465.1"/>
    <property type="molecule type" value="Genomic_DNA"/>
</dbReference>
<dbReference type="InterPro" id="IPR017860">
    <property type="entry name" value="Peptidase_M22_CS"/>
</dbReference>
<dbReference type="Proteomes" id="UP000678393">
    <property type="component" value="Unassembled WGS sequence"/>
</dbReference>
<sequence>MVIAIGFEGSANKLGIGIVKDGVVLSNPRHTYITPPGQGFLPKDTARHHREYALTVLKEALEEANVKPEEIDVVCYTKGPGMGAPLVATALVARTVAQLWKKPIVAVNHCIGHIEMGRLITGAQNPTVLYV</sequence>
<keyword evidence="2" id="KW-0963">Cytoplasm</keyword>
<proteinExistence type="predicted"/>
<evidence type="ECO:0000256" key="8">
    <source>
        <dbReference type="ARBA" id="ARBA00048117"/>
    </source>
</evidence>
<dbReference type="InterPro" id="IPR017861">
    <property type="entry name" value="KAE1/TsaD"/>
</dbReference>
<dbReference type="GO" id="GO:0006400">
    <property type="term" value="P:tRNA modification"/>
    <property type="evidence" value="ECO:0007669"/>
    <property type="project" value="UniProtKB-ARBA"/>
</dbReference>
<accession>A0A8S3YLQ5</accession>
<dbReference type="Gene3D" id="3.30.420.40">
    <property type="match status" value="1"/>
</dbReference>
<keyword evidence="7" id="KW-0012">Acyltransferase</keyword>
<dbReference type="EC" id="2.3.1.234" evidence="1"/>
<evidence type="ECO:0000256" key="1">
    <source>
        <dbReference type="ARBA" id="ARBA00012156"/>
    </source>
</evidence>
<dbReference type="AlphaFoldDB" id="A0A8S3YLQ5"/>
<dbReference type="PANTHER" id="PTHR11735">
    <property type="entry name" value="TRNA N6-ADENOSINE THREONYLCARBAMOYLTRANSFERASE"/>
    <property type="match status" value="1"/>
</dbReference>
<feature type="domain" description="Gcp-like" evidence="9">
    <location>
        <begin position="29"/>
        <end position="131"/>
    </location>
</feature>
<evidence type="ECO:0000256" key="5">
    <source>
        <dbReference type="ARBA" id="ARBA00022723"/>
    </source>
</evidence>
<evidence type="ECO:0000256" key="2">
    <source>
        <dbReference type="ARBA" id="ARBA00022490"/>
    </source>
</evidence>
<name>A0A8S3YLQ5_9EUPU</name>
<reference evidence="10" key="1">
    <citation type="submission" date="2021-04" db="EMBL/GenBank/DDBJ databases">
        <authorList>
            <consortium name="Molecular Ecology Group"/>
        </authorList>
    </citation>
    <scope>NUCLEOTIDE SEQUENCE</scope>
</reference>
<dbReference type="GO" id="GO:0070525">
    <property type="term" value="P:tRNA threonylcarbamoyladenosine metabolic process"/>
    <property type="evidence" value="ECO:0007669"/>
    <property type="project" value="UniProtKB-ARBA"/>
</dbReference>
<dbReference type="InterPro" id="IPR043129">
    <property type="entry name" value="ATPase_NBD"/>
</dbReference>
<dbReference type="GO" id="GO:0046872">
    <property type="term" value="F:metal ion binding"/>
    <property type="evidence" value="ECO:0007669"/>
    <property type="project" value="UniProtKB-KW"/>
</dbReference>
<keyword evidence="11" id="KW-1185">Reference proteome</keyword>
<dbReference type="FunFam" id="3.30.420.40:FF:000037">
    <property type="entry name" value="Probable tRNA N6-adenosine threonylcarbamoyltransferase"/>
    <property type="match status" value="1"/>
</dbReference>
<dbReference type="PROSITE" id="PS01016">
    <property type="entry name" value="GLYCOPROTEASE"/>
    <property type="match status" value="1"/>
</dbReference>
<dbReference type="OrthoDB" id="10254073at2759"/>
<dbReference type="GO" id="GO:0061711">
    <property type="term" value="F:tRNA N(6)-L-threonylcarbamoyladenine synthase activity"/>
    <property type="evidence" value="ECO:0007669"/>
    <property type="project" value="UniProtKB-EC"/>
</dbReference>
<dbReference type="GO" id="GO:0000408">
    <property type="term" value="C:EKC/KEOPS complex"/>
    <property type="evidence" value="ECO:0007669"/>
    <property type="project" value="TreeGrafter"/>
</dbReference>
<keyword evidence="3" id="KW-0808">Transferase</keyword>
<dbReference type="PANTHER" id="PTHR11735:SF14">
    <property type="entry name" value="TRNA N6-ADENOSINE THREONYLCARBAMOYLTRANSFERASE"/>
    <property type="match status" value="1"/>
</dbReference>
<dbReference type="InterPro" id="IPR000905">
    <property type="entry name" value="Gcp-like_dom"/>
</dbReference>
<organism evidence="10 11">
    <name type="scientific">Candidula unifasciata</name>
    <dbReference type="NCBI Taxonomy" id="100452"/>
    <lineage>
        <taxon>Eukaryota</taxon>
        <taxon>Metazoa</taxon>
        <taxon>Spiralia</taxon>
        <taxon>Lophotrochozoa</taxon>
        <taxon>Mollusca</taxon>
        <taxon>Gastropoda</taxon>
        <taxon>Heterobranchia</taxon>
        <taxon>Euthyneura</taxon>
        <taxon>Panpulmonata</taxon>
        <taxon>Eupulmonata</taxon>
        <taxon>Stylommatophora</taxon>
        <taxon>Helicina</taxon>
        <taxon>Helicoidea</taxon>
        <taxon>Geomitridae</taxon>
        <taxon>Candidula</taxon>
    </lineage>
</organism>
<evidence type="ECO:0000256" key="7">
    <source>
        <dbReference type="ARBA" id="ARBA00023315"/>
    </source>
</evidence>
<keyword evidence="5" id="KW-0479">Metal-binding</keyword>
<keyword evidence="4" id="KW-0819">tRNA processing</keyword>
<evidence type="ECO:0000256" key="4">
    <source>
        <dbReference type="ARBA" id="ARBA00022694"/>
    </source>
</evidence>
<evidence type="ECO:0000313" key="10">
    <source>
        <dbReference type="EMBL" id="CAG5116465.1"/>
    </source>
</evidence>
<gene>
    <name evidence="10" type="ORF">CUNI_LOCUS2023</name>
</gene>
<comment type="catalytic activity">
    <reaction evidence="8">
        <text>L-threonylcarbamoyladenylate + adenosine(37) in tRNA = N(6)-L-threonylcarbamoyladenosine(37) in tRNA + AMP + H(+)</text>
        <dbReference type="Rhea" id="RHEA:37059"/>
        <dbReference type="Rhea" id="RHEA-COMP:10162"/>
        <dbReference type="Rhea" id="RHEA-COMP:10163"/>
        <dbReference type="ChEBI" id="CHEBI:15378"/>
        <dbReference type="ChEBI" id="CHEBI:73682"/>
        <dbReference type="ChEBI" id="CHEBI:74411"/>
        <dbReference type="ChEBI" id="CHEBI:74418"/>
        <dbReference type="ChEBI" id="CHEBI:456215"/>
        <dbReference type="EC" id="2.3.1.234"/>
    </reaction>
</comment>
<dbReference type="SUPFAM" id="SSF53067">
    <property type="entry name" value="Actin-like ATPase domain"/>
    <property type="match status" value="1"/>
</dbReference>
<dbReference type="Pfam" id="PF00814">
    <property type="entry name" value="TsaD"/>
    <property type="match status" value="1"/>
</dbReference>
<dbReference type="GO" id="GO:0005737">
    <property type="term" value="C:cytoplasm"/>
    <property type="evidence" value="ECO:0007669"/>
    <property type="project" value="TreeGrafter"/>
</dbReference>
<evidence type="ECO:0000256" key="3">
    <source>
        <dbReference type="ARBA" id="ARBA00022679"/>
    </source>
</evidence>